<dbReference type="PROSITE" id="PS51459">
    <property type="entry name" value="FIDO"/>
    <property type="match status" value="1"/>
</dbReference>
<dbReference type="Pfam" id="PF13784">
    <property type="entry name" value="Fic_N"/>
    <property type="match status" value="1"/>
</dbReference>
<dbReference type="InterPro" id="IPR026287">
    <property type="entry name" value="SoFic-like"/>
</dbReference>
<evidence type="ECO:0000313" key="3">
    <source>
        <dbReference type="Proteomes" id="UP001314796"/>
    </source>
</evidence>
<comment type="caution">
    <text evidence="2">The sequence shown here is derived from an EMBL/GenBank/DDBJ whole genome shotgun (WGS) entry which is preliminary data.</text>
</comment>
<dbReference type="PANTHER" id="PTHR13504:SF38">
    <property type="entry name" value="FIDO DOMAIN-CONTAINING PROTEIN"/>
    <property type="match status" value="1"/>
</dbReference>
<dbReference type="RefSeq" id="WP_204400481.1">
    <property type="nucleotide sequence ID" value="NZ_JAFBEE010000003.1"/>
</dbReference>
<dbReference type="EMBL" id="JAFBEE010000003">
    <property type="protein sequence ID" value="MBM7614204.1"/>
    <property type="molecule type" value="Genomic_DNA"/>
</dbReference>
<dbReference type="InterPro" id="IPR036597">
    <property type="entry name" value="Fido-like_dom_sf"/>
</dbReference>
<proteinExistence type="predicted"/>
<evidence type="ECO:0000259" key="1">
    <source>
        <dbReference type="PROSITE" id="PS51459"/>
    </source>
</evidence>
<feature type="domain" description="Fido" evidence="1">
    <location>
        <begin position="109"/>
        <end position="262"/>
    </location>
</feature>
<organism evidence="2 3">
    <name type="scientific">Alkaliphilus hydrothermalis</name>
    <dbReference type="NCBI Taxonomy" id="1482730"/>
    <lineage>
        <taxon>Bacteria</taxon>
        <taxon>Bacillati</taxon>
        <taxon>Bacillota</taxon>
        <taxon>Clostridia</taxon>
        <taxon>Peptostreptococcales</taxon>
        <taxon>Natronincolaceae</taxon>
        <taxon>Alkaliphilus</taxon>
    </lineage>
</organism>
<sequence>MLKPFKPDYLPITLSQDDIIYLYKLALEARVKIERFNSLLERSIISDEALVFFSLQESIESTKIEGTQTTFSEIMEADITGYRSNDIQEVMNYLEALNHGKERLNLIPISTRLFLELHNIILKDSRGQNRSPGEYRRIQNFIGPTNDPKDATYIPPEPNSVPEYMSNLEKYINNEYDDQLDYMIRAAIIHAQFETIHPFLDGNGRLGRILIMLYLLDKKVISKPAFFVSEELEKSKYKYYGLLNSLRSSSPKWKDWIEYFLKASIKQADKNIDKLIKIETILSEMQDFAEKNNVRQDLISFIFRKPFFTINEVQTQLNISYNTANLHVQRLVKSNKIFADDKKRNRIFRFYDILEVLEG</sequence>
<keyword evidence="3" id="KW-1185">Reference proteome</keyword>
<dbReference type="Gene3D" id="1.10.3290.10">
    <property type="entry name" value="Fido-like domain"/>
    <property type="match status" value="1"/>
</dbReference>
<dbReference type="InterPro" id="IPR040198">
    <property type="entry name" value="Fido_containing"/>
</dbReference>
<dbReference type="PIRSF" id="PIRSF038925">
    <property type="entry name" value="AMP-prot_trans"/>
    <property type="match status" value="1"/>
</dbReference>
<dbReference type="InterPro" id="IPR025758">
    <property type="entry name" value="Fic/DOC_N"/>
</dbReference>
<dbReference type="Proteomes" id="UP001314796">
    <property type="component" value="Unassembled WGS sequence"/>
</dbReference>
<evidence type="ECO:0000313" key="2">
    <source>
        <dbReference type="EMBL" id="MBM7614204.1"/>
    </source>
</evidence>
<reference evidence="2 3" key="1">
    <citation type="submission" date="2021-01" db="EMBL/GenBank/DDBJ databases">
        <title>Genomic Encyclopedia of Type Strains, Phase IV (KMG-IV): sequencing the most valuable type-strain genomes for metagenomic binning, comparative biology and taxonomic classification.</title>
        <authorList>
            <person name="Goeker M."/>
        </authorList>
    </citation>
    <scope>NUCLEOTIDE SEQUENCE [LARGE SCALE GENOMIC DNA]</scope>
    <source>
        <strain evidence="2 3">DSM 25890</strain>
    </source>
</reference>
<dbReference type="InterPro" id="IPR003812">
    <property type="entry name" value="Fido"/>
</dbReference>
<dbReference type="SUPFAM" id="SSF140931">
    <property type="entry name" value="Fic-like"/>
    <property type="match status" value="1"/>
</dbReference>
<protein>
    <submittedName>
        <fullName evidence="2">Fic family protein</fullName>
    </submittedName>
</protein>
<accession>A0ABS2NMN9</accession>
<gene>
    <name evidence="2" type="ORF">JOC73_000715</name>
</gene>
<dbReference type="PANTHER" id="PTHR13504">
    <property type="entry name" value="FIDO DOMAIN-CONTAINING PROTEIN DDB_G0283145"/>
    <property type="match status" value="1"/>
</dbReference>
<name>A0ABS2NMN9_9FIRM</name>
<dbReference type="Pfam" id="PF02661">
    <property type="entry name" value="Fic"/>
    <property type="match status" value="1"/>
</dbReference>